<dbReference type="EMBL" id="AM439597">
    <property type="protein sequence ID" value="CAN76156.1"/>
    <property type="molecule type" value="Genomic_DNA"/>
</dbReference>
<feature type="region of interest" description="Disordered" evidence="1">
    <location>
        <begin position="832"/>
        <end position="957"/>
    </location>
</feature>
<feature type="compositionally biased region" description="Polar residues" evidence="1">
    <location>
        <begin position="1122"/>
        <end position="1132"/>
    </location>
</feature>
<name>A5AXV9_VITVI</name>
<evidence type="ECO:0000256" key="1">
    <source>
        <dbReference type="SAM" id="MobiDB-lite"/>
    </source>
</evidence>
<organism evidence="2">
    <name type="scientific">Vitis vinifera</name>
    <name type="common">Grape</name>
    <dbReference type="NCBI Taxonomy" id="29760"/>
    <lineage>
        <taxon>Eukaryota</taxon>
        <taxon>Viridiplantae</taxon>
        <taxon>Streptophyta</taxon>
        <taxon>Embryophyta</taxon>
        <taxon>Tracheophyta</taxon>
        <taxon>Spermatophyta</taxon>
        <taxon>Magnoliopsida</taxon>
        <taxon>eudicotyledons</taxon>
        <taxon>Gunneridae</taxon>
        <taxon>Pentapetalae</taxon>
        <taxon>rosids</taxon>
        <taxon>Vitales</taxon>
        <taxon>Vitaceae</taxon>
        <taxon>Viteae</taxon>
        <taxon>Vitis</taxon>
    </lineage>
</organism>
<accession>A5AXV9</accession>
<dbReference type="PANTHER" id="PTHR31115:SF2">
    <property type="entry name" value="OS05G0107300 PROTEIN"/>
    <property type="match status" value="1"/>
</dbReference>
<feature type="region of interest" description="Disordered" evidence="1">
    <location>
        <begin position="786"/>
        <end position="810"/>
    </location>
</feature>
<feature type="compositionally biased region" description="Polar residues" evidence="1">
    <location>
        <begin position="1049"/>
        <end position="1058"/>
    </location>
</feature>
<sequence length="1734" mass="191049">MAGNMRFELSSGTPEEAGFSGSYPNGQRGNYQNACLDRSGSFREGGESRLFSSGTGISRGNATSAMGDLPPLSQCLMLEPITLRDQKCSRLVEIRRVLGIPFGSTGEDNSFGAAHSKPPPPVATEELKRFKASVVDTINKARGRIKRLDESMDKLNKFCDALNLRKQQRNDLLPNEKSVGLNSLKMGTQIHRSSPDLVSQRLEDRTKSVVMNKRVRTSMADIRVSGSASFILAEKLKALKLILRSWNKEVFGKVETQKQLALNLVDFWDEEESACSLSLEEEEARKEARETYKKWVLLEEASWRQKSREIWLKEGDRNTRFFYQMANAHKRRNWLARVKVNGRWFTEDSEIKEEVEVMNFFREFHDSGCFVRSLNATFLVLIPKKGGVEGLKDFRPISLVGGLYKWLTKVLANRLKGVLAKVISTSKNVFVEGRQIMDAVLIANEAILGLRGNLDKSDLIPVGRVENVEELAKELGCKVGRLSSTHLGMPLGAPFKSVVAWDGIEERLRKRLDKRKGGLGVKSLVTLNRALLGKWSWRFANERKALWNQVIRGKYGEQRAFGEMGGSRSPCFTRPFNDWKMEEVEMLFCCLGGKKPEGRSSGPPRQTMVMAKDRDMLKDGGVGSDLVEEKIRRLPAGGEGWDKKMKRKRSVGAVFTRPMDSDGELKRAMHHKLNNETGLQAGDAQGISCNLFSWAKSFIVVGPLTLWTGWVLVEGRSGSSNGSSGANKLDGTSLSASSNARVTQKTELEKASLSRDHTAGLNKERLVAKGSNKLNIREDNNVVTPSPIIKGKASRGPRTGPVAANSSLNFPRTSGALEGWEQSPGVNKIHSIGATNNRKRPMPTGSSSPPMAQWGGQRPQKISRTRRANLVSPVSNHDEVQISSEGCTPDFGARMASTGNSGSLLARGVGNGSQHGKMKLENVSSPARLSESEESGAGENRSKEKGMGSCEAEERSVNGIQNVGPSVLLAKKNKILIREEIGDGVRRQGRSGRGSAFSRASISPMREKFENPTTTKPLRSARPGSDKNGSKSGRPPLKKQSDRKALTRVGQTPNSGSPDFTGDSDDDREELLAAAKFTGDANYLACSGSFWKKMEPFFASVNLEDTSYLKQGLQRMEELHESLSQMSGNGKNALNDRVHEESSRSQTHASGEREKNQMNQIGSKESARSENLVDQFQDGDAAICGRLNAERRFNKVTPLYQRVLSALIIEDETEEEENGGQRNMSVQYSRDDSSAGACLNVDIDPQRRDEMESEYDSVLGLRLQNIYSPDKFSCNGSTTFNKAPTVFNPSCSDDLLHGVHSSKHSDVGSLSDIFHDCLDVPQAVQPNGSGISSFEFRYEQMSLEDKLLLELHSIGLNPETVPDLAEGEDEVINQEIMELEKKLYQQVGKKKMHLNKLSKAIQEGKEVEERALEQVALNRLVEMAYKKQLATRGSSGSKSGVSKVSKQLALAFMKRTLDRCRKFEETGKSCFSEPALRDVILAAPLCSNDAESIIHPEGLKCQPEPRASGSFTNRAGRNDYNNDKIERGLLDTHETLNHSSDQDFAKSGPILNRGKKKEVLLDDVGGSASLRATSTLGNNLLGGAKGKRTGRPSLGNFKGERKTKTKPKQKTAQISTSGNGFVGRNTEATPPLYPSFSGSDELITNDSNKKREVGLMSPGNVPQDSFKEVKEPMDFPSLQIHELDSIEELGVGSDLGGPQDLSSWLNFDEDGLQDHDSMGLEIPMDDLSDLNMIL</sequence>
<reference evidence="2" key="1">
    <citation type="journal article" date="2007" name="PLoS ONE">
        <title>The first genome sequence of an elite grapevine cultivar (Pinot noir Vitis vinifera L.): coping with a highly heterozygous genome.</title>
        <authorList>
            <person name="Velasco R."/>
            <person name="Zharkikh A."/>
            <person name="Troggio M."/>
            <person name="Cartwright D.A."/>
            <person name="Cestaro A."/>
            <person name="Pruss D."/>
            <person name="Pindo M."/>
            <person name="FitzGerald L.M."/>
            <person name="Vezzulli S."/>
            <person name="Reid J."/>
            <person name="Malacarne G."/>
            <person name="Iliev D."/>
            <person name="Coppola G."/>
            <person name="Wardell B."/>
            <person name="Micheletti D."/>
            <person name="Macalma T."/>
            <person name="Facci M."/>
            <person name="Mitchell J.T."/>
            <person name="Perazzolli M."/>
            <person name="Eldredge G."/>
            <person name="Gatto P."/>
            <person name="Oyzerski R."/>
            <person name="Moretto M."/>
            <person name="Gutin N."/>
            <person name="Stefanini M."/>
            <person name="Chen Y."/>
            <person name="Segala C."/>
            <person name="Davenport C."/>
            <person name="Dematte L."/>
            <person name="Mraz A."/>
            <person name="Battilana J."/>
            <person name="Stormo K."/>
            <person name="Costa F."/>
            <person name="Tao Q."/>
            <person name="Si-Ammour A."/>
            <person name="Harkins T."/>
            <person name="Lackey A."/>
            <person name="Perbost C."/>
            <person name="Taillon B."/>
            <person name="Stella A."/>
            <person name="Solovyev V."/>
            <person name="Fawcett J.A."/>
            <person name="Sterck L."/>
            <person name="Vandepoele K."/>
            <person name="Grando S.M."/>
            <person name="Toppo S."/>
            <person name="Moser C."/>
            <person name="Lanchbury J."/>
            <person name="Bogden R."/>
            <person name="Skolnick M."/>
            <person name="Sgaramella V."/>
            <person name="Bhatnagar S.K."/>
            <person name="Fontana P."/>
            <person name="Gutin A."/>
            <person name="Van de Peer Y."/>
            <person name="Salamini F."/>
            <person name="Viola R."/>
        </authorList>
    </citation>
    <scope>NUCLEOTIDE SEQUENCE</scope>
</reference>
<proteinExistence type="predicted"/>
<feature type="compositionally biased region" description="Low complexity" evidence="1">
    <location>
        <begin position="993"/>
        <end position="1003"/>
    </location>
</feature>
<gene>
    <name evidence="2" type="ORF">VITISV_041487</name>
</gene>
<feature type="compositionally biased region" description="Basic and acidic residues" evidence="1">
    <location>
        <begin position="940"/>
        <end position="956"/>
    </location>
</feature>
<feature type="region of interest" description="Disordered" evidence="1">
    <location>
        <begin position="1"/>
        <end position="25"/>
    </location>
</feature>
<feature type="region of interest" description="Disordered" evidence="1">
    <location>
        <begin position="1122"/>
        <end position="1170"/>
    </location>
</feature>
<feature type="region of interest" description="Disordered" evidence="1">
    <location>
        <begin position="1573"/>
        <end position="1625"/>
    </location>
</feature>
<protein>
    <submittedName>
        <fullName evidence="2">Uncharacterized protein</fullName>
    </submittedName>
</protein>
<feature type="compositionally biased region" description="Polar residues" evidence="1">
    <location>
        <begin position="730"/>
        <end position="743"/>
    </location>
</feature>
<evidence type="ECO:0000313" key="2">
    <source>
        <dbReference type="EMBL" id="CAN76156.1"/>
    </source>
</evidence>
<feature type="region of interest" description="Disordered" evidence="1">
    <location>
        <begin position="718"/>
        <end position="752"/>
    </location>
</feature>
<dbReference type="PANTHER" id="PTHR31115">
    <property type="entry name" value="OS05G0107300 PROTEIN"/>
    <property type="match status" value="1"/>
</dbReference>
<feature type="region of interest" description="Disordered" evidence="1">
    <location>
        <begin position="985"/>
        <end position="1066"/>
    </location>
</feature>
<dbReference type="ExpressionAtlas" id="A5AXV9">
    <property type="expression patterns" value="baseline and differential"/>
</dbReference>
<feature type="region of interest" description="Disordered" evidence="1">
    <location>
        <begin position="1499"/>
        <end position="1522"/>
    </location>
</feature>
<feature type="compositionally biased region" description="Basic and acidic residues" evidence="1">
    <location>
        <begin position="1134"/>
        <end position="1143"/>
    </location>
</feature>